<feature type="domain" description="DUF418" evidence="1">
    <location>
        <begin position="17"/>
        <end position="35"/>
    </location>
</feature>
<dbReference type="Pfam" id="PF04235">
    <property type="entry name" value="DUF418"/>
    <property type="match status" value="1"/>
</dbReference>
<evidence type="ECO:0000313" key="2">
    <source>
        <dbReference type="EMBL" id="RDB07486.1"/>
    </source>
</evidence>
<protein>
    <submittedName>
        <fullName evidence="2">DUF418 domain-containing protein</fullName>
    </submittedName>
</protein>
<evidence type="ECO:0000259" key="1">
    <source>
        <dbReference type="Pfam" id="PF04235"/>
    </source>
</evidence>
<evidence type="ECO:0000313" key="3">
    <source>
        <dbReference type="Proteomes" id="UP000253141"/>
    </source>
</evidence>
<sequence length="41" mass="5206">MRLCSWSIQQELFKPVENFNYGPVEWLWRSLTYWKLQPFKR</sequence>
<organism evidence="2 3">
    <name type="scientific">Runella aurantiaca</name>
    <dbReference type="NCBI Taxonomy" id="2282308"/>
    <lineage>
        <taxon>Bacteria</taxon>
        <taxon>Pseudomonadati</taxon>
        <taxon>Bacteroidota</taxon>
        <taxon>Cytophagia</taxon>
        <taxon>Cytophagales</taxon>
        <taxon>Spirosomataceae</taxon>
        <taxon>Runella</taxon>
    </lineage>
</organism>
<dbReference type="AlphaFoldDB" id="A0A369ILG1"/>
<dbReference type="OrthoDB" id="9807744at2"/>
<comment type="caution">
    <text evidence="2">The sequence shown here is derived from an EMBL/GenBank/DDBJ whole genome shotgun (WGS) entry which is preliminary data.</text>
</comment>
<dbReference type="RefSeq" id="WP_114460059.1">
    <property type="nucleotide sequence ID" value="NZ_QPIW01000002.1"/>
</dbReference>
<dbReference type="InterPro" id="IPR007349">
    <property type="entry name" value="DUF418"/>
</dbReference>
<reference evidence="2 3" key="1">
    <citation type="submission" date="2018-07" db="EMBL/GenBank/DDBJ databases">
        <title>Genome analysis of Runella aurantiaca.</title>
        <authorList>
            <person name="Yang X."/>
        </authorList>
    </citation>
    <scope>NUCLEOTIDE SEQUENCE [LARGE SCALE GENOMIC DNA]</scope>
    <source>
        <strain evidence="2 3">YX9</strain>
    </source>
</reference>
<proteinExistence type="predicted"/>
<keyword evidence="3" id="KW-1185">Reference proteome</keyword>
<name>A0A369ILG1_9BACT</name>
<accession>A0A369ILG1</accession>
<gene>
    <name evidence="2" type="ORF">DVG78_05275</name>
</gene>
<dbReference type="Proteomes" id="UP000253141">
    <property type="component" value="Unassembled WGS sequence"/>
</dbReference>
<dbReference type="EMBL" id="QPIW01000002">
    <property type="protein sequence ID" value="RDB07486.1"/>
    <property type="molecule type" value="Genomic_DNA"/>
</dbReference>